<evidence type="ECO:0000256" key="12">
    <source>
        <dbReference type="ARBA" id="ARBA00023146"/>
    </source>
</evidence>
<dbReference type="SUPFAM" id="SSF101353">
    <property type="entry name" value="Putative anticodon-binding domain of alanyl-tRNA synthetase (AlaRS)"/>
    <property type="match status" value="1"/>
</dbReference>
<keyword evidence="10" id="KW-0694">RNA-binding</keyword>
<proteinExistence type="inferred from homology"/>
<evidence type="ECO:0000256" key="11">
    <source>
        <dbReference type="ARBA" id="ARBA00022917"/>
    </source>
</evidence>
<keyword evidence="5" id="KW-0436">Ligase</keyword>
<dbReference type="Pfam" id="PF01411">
    <property type="entry name" value="tRNA-synt_2c"/>
    <property type="match status" value="2"/>
</dbReference>
<feature type="domain" description="Alanyl-transfer RNA synthetases family profile" evidence="13">
    <location>
        <begin position="5"/>
        <end position="268"/>
    </location>
</feature>
<dbReference type="Ensembl" id="ENSSTUT00000059191.1">
    <property type="protein sequence ID" value="ENSSTUP00000056561.1"/>
    <property type="gene ID" value="ENSSTUG00000024030.1"/>
</dbReference>
<evidence type="ECO:0000259" key="13">
    <source>
        <dbReference type="PROSITE" id="PS50860"/>
    </source>
</evidence>
<evidence type="ECO:0000256" key="5">
    <source>
        <dbReference type="ARBA" id="ARBA00022598"/>
    </source>
</evidence>
<dbReference type="InterPro" id="IPR050058">
    <property type="entry name" value="Ala-tRNA_ligase"/>
</dbReference>
<keyword evidence="4" id="KW-0820">tRNA-binding</keyword>
<accession>A0A674AE75</accession>
<name>A0A674AE75_SALTR</name>
<keyword evidence="6" id="KW-0479">Metal-binding</keyword>
<keyword evidence="7" id="KW-0547">Nucleotide-binding</keyword>
<dbReference type="PROSITE" id="PS50860">
    <property type="entry name" value="AA_TRNA_LIGASE_II_ALA"/>
    <property type="match status" value="1"/>
</dbReference>
<evidence type="ECO:0000256" key="8">
    <source>
        <dbReference type="ARBA" id="ARBA00022833"/>
    </source>
</evidence>
<dbReference type="GO" id="GO:0004813">
    <property type="term" value="F:alanine-tRNA ligase activity"/>
    <property type="evidence" value="ECO:0007669"/>
    <property type="project" value="UniProtKB-EC"/>
</dbReference>
<dbReference type="GO" id="GO:0046872">
    <property type="term" value="F:metal ion binding"/>
    <property type="evidence" value="ECO:0007669"/>
    <property type="project" value="UniProtKB-KW"/>
</dbReference>
<evidence type="ECO:0000256" key="4">
    <source>
        <dbReference type="ARBA" id="ARBA00022555"/>
    </source>
</evidence>
<keyword evidence="15" id="KW-1185">Reference proteome</keyword>
<dbReference type="Gene3D" id="3.30.930.10">
    <property type="entry name" value="Bira Bifunctional Protein, Domain 2"/>
    <property type="match status" value="1"/>
</dbReference>
<dbReference type="PANTHER" id="PTHR11777:SF36">
    <property type="entry name" value="ALANINE--TRNA LIGASE, CYTOPLASMIC"/>
    <property type="match status" value="1"/>
</dbReference>
<dbReference type="InterPro" id="IPR018164">
    <property type="entry name" value="Ala-tRNA-synth_IIc_N"/>
</dbReference>
<dbReference type="InParanoid" id="A0A674AE75"/>
<keyword evidence="8" id="KW-0862">Zinc</keyword>
<dbReference type="GO" id="GO:0005524">
    <property type="term" value="F:ATP binding"/>
    <property type="evidence" value="ECO:0007669"/>
    <property type="project" value="UniProtKB-KW"/>
</dbReference>
<dbReference type="PANTHER" id="PTHR11777">
    <property type="entry name" value="ALANYL-TRNA SYNTHETASE"/>
    <property type="match status" value="1"/>
</dbReference>
<comment type="similarity">
    <text evidence="1">Belongs to the class-II aminoacyl-tRNA synthetase family.</text>
</comment>
<dbReference type="GO" id="GO:0005739">
    <property type="term" value="C:mitochondrion"/>
    <property type="evidence" value="ECO:0007669"/>
    <property type="project" value="TreeGrafter"/>
</dbReference>
<evidence type="ECO:0000256" key="3">
    <source>
        <dbReference type="ARBA" id="ARBA00022490"/>
    </source>
</evidence>
<dbReference type="GO" id="GO:0006419">
    <property type="term" value="P:alanyl-tRNA aminoacylation"/>
    <property type="evidence" value="ECO:0007669"/>
    <property type="project" value="InterPro"/>
</dbReference>
<keyword evidence="9" id="KW-0067">ATP-binding</keyword>
<evidence type="ECO:0000256" key="10">
    <source>
        <dbReference type="ARBA" id="ARBA00022884"/>
    </source>
</evidence>
<evidence type="ECO:0000256" key="7">
    <source>
        <dbReference type="ARBA" id="ARBA00022741"/>
    </source>
</evidence>
<dbReference type="SUPFAM" id="SSF55681">
    <property type="entry name" value="Class II aaRS and biotin synthetases"/>
    <property type="match status" value="1"/>
</dbReference>
<evidence type="ECO:0000256" key="6">
    <source>
        <dbReference type="ARBA" id="ARBA00022723"/>
    </source>
</evidence>
<dbReference type="InterPro" id="IPR018162">
    <property type="entry name" value="Ala-tRNA-ligase_IIc_anticod-bd"/>
</dbReference>
<dbReference type="InterPro" id="IPR045864">
    <property type="entry name" value="aa-tRNA-synth_II/BPL/LPL"/>
</dbReference>
<protein>
    <recommendedName>
        <fullName evidence="2">alanine--tRNA ligase</fullName>
        <ecNumber evidence="2">6.1.1.7</ecNumber>
    </recommendedName>
</protein>
<sequence length="300" mass="33672">MYSSLTAAQIREKFIDFFHLHEHQYVHSSATIPLDDLTLLFANAGMNQVRYNNITAHPTIPTPSLPSRAANTQKCICAGGKHNDLDDVGKDVYHHTFFEMLGSWSFGDYFKHLACTMALELLTKEFGIPIECLYVTYFRGHEEILGDVDTGMGLEHLVSVLQNKISNYDTGLFIPYFQAIQKASTTASHYLLNHGEGALLTLCCSHENLGAQRGFFATLVDVVVESLGDDYPELKKDHDMVKDIVNEEEEQFLKTFSRGQKILDRKIQLSPPCPITLHLHLSHLADALIQSDLQIGAFTL</sequence>
<evidence type="ECO:0000313" key="14">
    <source>
        <dbReference type="Ensembl" id="ENSSTUP00000056561.1"/>
    </source>
</evidence>
<keyword evidence="11" id="KW-0648">Protein biosynthesis</keyword>
<keyword evidence="3" id="KW-0963">Cytoplasm</keyword>
<dbReference type="GO" id="GO:0000049">
    <property type="term" value="F:tRNA binding"/>
    <property type="evidence" value="ECO:0007669"/>
    <property type="project" value="UniProtKB-KW"/>
</dbReference>
<evidence type="ECO:0000256" key="2">
    <source>
        <dbReference type="ARBA" id="ARBA00013168"/>
    </source>
</evidence>
<keyword evidence="12" id="KW-0030">Aminoacyl-tRNA synthetase</keyword>
<evidence type="ECO:0000256" key="9">
    <source>
        <dbReference type="ARBA" id="ARBA00022840"/>
    </source>
</evidence>
<dbReference type="InterPro" id="IPR018165">
    <property type="entry name" value="Ala-tRNA-synth_IIc_core"/>
</dbReference>
<dbReference type="EC" id="6.1.1.7" evidence="2"/>
<evidence type="ECO:0000256" key="1">
    <source>
        <dbReference type="ARBA" id="ARBA00008226"/>
    </source>
</evidence>
<dbReference type="GO" id="GO:0002161">
    <property type="term" value="F:aminoacyl-tRNA deacylase activity"/>
    <property type="evidence" value="ECO:0007669"/>
    <property type="project" value="TreeGrafter"/>
</dbReference>
<dbReference type="GeneTree" id="ENSGT00940000157335"/>
<reference evidence="14" key="1">
    <citation type="submission" date="2025-08" db="UniProtKB">
        <authorList>
            <consortium name="Ensembl"/>
        </authorList>
    </citation>
    <scope>IDENTIFICATION</scope>
</reference>
<evidence type="ECO:0000313" key="15">
    <source>
        <dbReference type="Proteomes" id="UP000472277"/>
    </source>
</evidence>
<dbReference type="Proteomes" id="UP000472277">
    <property type="component" value="Chromosome 17"/>
</dbReference>
<organism evidence="14 15">
    <name type="scientific">Salmo trutta</name>
    <name type="common">Brown trout</name>
    <dbReference type="NCBI Taxonomy" id="8032"/>
    <lineage>
        <taxon>Eukaryota</taxon>
        <taxon>Metazoa</taxon>
        <taxon>Chordata</taxon>
        <taxon>Craniata</taxon>
        <taxon>Vertebrata</taxon>
        <taxon>Euteleostomi</taxon>
        <taxon>Actinopterygii</taxon>
        <taxon>Neopterygii</taxon>
        <taxon>Teleostei</taxon>
        <taxon>Protacanthopterygii</taxon>
        <taxon>Salmoniformes</taxon>
        <taxon>Salmonidae</taxon>
        <taxon>Salmoninae</taxon>
        <taxon>Salmo</taxon>
    </lineage>
</organism>
<reference evidence="14" key="2">
    <citation type="submission" date="2025-09" db="UniProtKB">
        <authorList>
            <consortium name="Ensembl"/>
        </authorList>
    </citation>
    <scope>IDENTIFICATION</scope>
</reference>
<dbReference type="AlphaFoldDB" id="A0A674AE75"/>